<keyword evidence="3" id="KW-1185">Reference proteome</keyword>
<proteinExistence type="predicted"/>
<feature type="compositionally biased region" description="Low complexity" evidence="1">
    <location>
        <begin position="259"/>
        <end position="273"/>
    </location>
</feature>
<feature type="region of interest" description="Disordered" evidence="1">
    <location>
        <begin position="634"/>
        <end position="659"/>
    </location>
</feature>
<feature type="compositionally biased region" description="Basic residues" evidence="1">
    <location>
        <begin position="70"/>
        <end position="85"/>
    </location>
</feature>
<organism evidence="2 3">
    <name type="scientific">Catenaria anguillulae PL171</name>
    <dbReference type="NCBI Taxonomy" id="765915"/>
    <lineage>
        <taxon>Eukaryota</taxon>
        <taxon>Fungi</taxon>
        <taxon>Fungi incertae sedis</taxon>
        <taxon>Blastocladiomycota</taxon>
        <taxon>Blastocladiomycetes</taxon>
        <taxon>Blastocladiales</taxon>
        <taxon>Catenariaceae</taxon>
        <taxon>Catenaria</taxon>
    </lineage>
</organism>
<feature type="compositionally biased region" description="Basic and acidic residues" evidence="1">
    <location>
        <begin position="329"/>
        <end position="340"/>
    </location>
</feature>
<feature type="region of interest" description="Disordered" evidence="1">
    <location>
        <begin position="363"/>
        <end position="466"/>
    </location>
</feature>
<evidence type="ECO:0000313" key="3">
    <source>
        <dbReference type="Proteomes" id="UP000193411"/>
    </source>
</evidence>
<protein>
    <submittedName>
        <fullName evidence="2">Uncharacterized protein</fullName>
    </submittedName>
</protein>
<feature type="region of interest" description="Disordered" evidence="1">
    <location>
        <begin position="225"/>
        <end position="340"/>
    </location>
</feature>
<feature type="compositionally biased region" description="Low complexity" evidence="1">
    <location>
        <begin position="435"/>
        <end position="464"/>
    </location>
</feature>
<gene>
    <name evidence="2" type="ORF">BCR44DRAFT_1449539</name>
</gene>
<feature type="region of interest" description="Disordered" evidence="1">
    <location>
        <begin position="495"/>
        <end position="571"/>
    </location>
</feature>
<feature type="compositionally biased region" description="Polar residues" evidence="1">
    <location>
        <begin position="54"/>
        <end position="65"/>
    </location>
</feature>
<comment type="caution">
    <text evidence="2">The sequence shown here is derived from an EMBL/GenBank/DDBJ whole genome shotgun (WGS) entry which is preliminary data.</text>
</comment>
<feature type="compositionally biased region" description="Polar residues" evidence="1">
    <location>
        <begin position="521"/>
        <end position="532"/>
    </location>
</feature>
<dbReference type="Proteomes" id="UP000193411">
    <property type="component" value="Unassembled WGS sequence"/>
</dbReference>
<feature type="compositionally biased region" description="Low complexity" evidence="1">
    <location>
        <begin position="127"/>
        <end position="137"/>
    </location>
</feature>
<evidence type="ECO:0000313" key="2">
    <source>
        <dbReference type="EMBL" id="ORZ29544.1"/>
    </source>
</evidence>
<feature type="compositionally biased region" description="Low complexity" evidence="1">
    <location>
        <begin position="283"/>
        <end position="304"/>
    </location>
</feature>
<evidence type="ECO:0000256" key="1">
    <source>
        <dbReference type="SAM" id="MobiDB-lite"/>
    </source>
</evidence>
<feature type="region of interest" description="Disordered" evidence="1">
    <location>
        <begin position="52"/>
        <end position="187"/>
    </location>
</feature>
<feature type="compositionally biased region" description="Low complexity" evidence="1">
    <location>
        <begin position="537"/>
        <end position="548"/>
    </location>
</feature>
<feature type="compositionally biased region" description="Pro residues" evidence="1">
    <location>
        <begin position="146"/>
        <end position="159"/>
    </location>
</feature>
<dbReference type="EMBL" id="MCFL01000161">
    <property type="protein sequence ID" value="ORZ29544.1"/>
    <property type="molecule type" value="Genomic_DNA"/>
</dbReference>
<feature type="compositionally biased region" description="Low complexity" evidence="1">
    <location>
        <begin position="160"/>
        <end position="176"/>
    </location>
</feature>
<feature type="compositionally biased region" description="Basic and acidic residues" evidence="1">
    <location>
        <begin position="376"/>
        <end position="386"/>
    </location>
</feature>
<feature type="compositionally biased region" description="Polar residues" evidence="1">
    <location>
        <begin position="233"/>
        <end position="244"/>
    </location>
</feature>
<feature type="compositionally biased region" description="Basic and acidic residues" evidence="1">
    <location>
        <begin position="641"/>
        <end position="659"/>
    </location>
</feature>
<accession>A0A1Y2H699</accession>
<name>A0A1Y2H699_9FUNG</name>
<dbReference type="AlphaFoldDB" id="A0A1Y2H699"/>
<reference evidence="2 3" key="1">
    <citation type="submission" date="2016-07" db="EMBL/GenBank/DDBJ databases">
        <title>Pervasive Adenine N6-methylation of Active Genes in Fungi.</title>
        <authorList>
            <consortium name="DOE Joint Genome Institute"/>
            <person name="Mondo S.J."/>
            <person name="Dannebaum R.O."/>
            <person name="Kuo R.C."/>
            <person name="Labutti K."/>
            <person name="Haridas S."/>
            <person name="Kuo A."/>
            <person name="Salamov A."/>
            <person name="Ahrendt S.R."/>
            <person name="Lipzen A."/>
            <person name="Sullivan W."/>
            <person name="Andreopoulos W.B."/>
            <person name="Clum A."/>
            <person name="Lindquist E."/>
            <person name="Daum C."/>
            <person name="Ramamoorthy G.K."/>
            <person name="Gryganskyi A."/>
            <person name="Culley D."/>
            <person name="Magnuson J.K."/>
            <person name="James T.Y."/>
            <person name="O'Malley M.A."/>
            <person name="Stajich J.E."/>
            <person name="Spatafora J.W."/>
            <person name="Visel A."/>
            <person name="Grigoriev I.V."/>
        </authorList>
    </citation>
    <scope>NUCLEOTIDE SEQUENCE [LARGE SCALE GENOMIC DNA]</scope>
    <source>
        <strain evidence="2 3">PL171</strain>
    </source>
</reference>
<sequence length="718" mass="77834">MQNPSPETRIDWVDPLANLDALRAIAEESYAEMMEQLIERKVRVRRRHERLQAQFYQNYSKNSSGETEKKKKRKVKKEKKTKTRKTTTQSTTPADKAQGSRHKQVQEVKGHTPPMSPNPSHDARLGPALPAASSASSDMQLVSISPPSPHRMPVSPPLPSSSQSQSVVAASLSPSPQRSPYLANSSQAAATAALSHATSQLAVPLSPLPKPFSQTSLLTSFSSLSENDLFRTKSPSPTTPQGTIFTRVPGSTLLRPLGSAASQSPVSSPSKSPTQRVSSPVNPSSRTLSSTSPSRSVSLRVPWPRRSRQELERQTQGSSLADDSAPAQPRHESAPREKSEAFKRLEAVVRERRRSVSARAAVDFGALKRANPATSTRDKPLQDSDQSRQLVRASDAVSAVRSPPKRARPHDEIVEAPARKRLQVEVPMAKSGRFGSASSAPGSLAGTSSAATRAASGSQASSSGRVNLCTNADASSKRIPRLGITGIAAAALGTSSRPTPLVSTTIPPPRPVRPTVASVTNEEQPAARTQSAFKAPSSTSVNTNVSNVARRSPPPSFVRTPAGKPKVTAAKSAASATVNPAASSSAVASKAAAPSDITHPLYSPATLNRGDHIFEGREWDEYYQRQIPEWSRTPNIKRHLEKQTAADGERRDDDSEREMRKLRMERSMAPMPEEERLAYEAWVFAEEQRKKRRQLQMARMGKGRPMPGWEWLVLVSKS</sequence>